<sequence>MAPRFLLNPPTFKYLLDTLPLEHVLKYRLVCKALDHAILDHLYGQRNINTRPLEPGVVDRLLRHTLARDPVFEELIRETFDFVYVYTNPIKIDRPFSPDICLDTAVVAAIIYSGRDWAQASPRRPLNWSNINNEHFHIVMTAWLQLTDTVRVWLHTGHSAHVCHPILGNLVYAAAYNDDVALMWMLIHRGVDVMTAEGAFGDAFKLAANRGSTRVVKLFLDTQQYYNAVDANLRGPFACPLSAAAAAGMSRVVSDLLPYRWHWYICNETQERSPLYIAAQEGWVSIVYIFLGCSDIDPNSGRYNADTPLAVAIERNNRAVTTALVNDPRVRIYPHQHLTIQRVLYNGH</sequence>
<evidence type="ECO:0000256" key="2">
    <source>
        <dbReference type="ARBA" id="ARBA00023043"/>
    </source>
</evidence>
<keyword evidence="4" id="KW-1185">Reference proteome</keyword>
<dbReference type="PANTHER" id="PTHR24198">
    <property type="entry name" value="ANKYRIN REPEAT AND PROTEIN KINASE DOMAIN-CONTAINING PROTEIN"/>
    <property type="match status" value="1"/>
</dbReference>
<dbReference type="InterPro" id="IPR002110">
    <property type="entry name" value="Ankyrin_rpt"/>
</dbReference>
<evidence type="ECO:0000313" key="3">
    <source>
        <dbReference type="EMBL" id="OOF90606.1"/>
    </source>
</evidence>
<evidence type="ECO:0000313" key="4">
    <source>
        <dbReference type="Proteomes" id="UP000188318"/>
    </source>
</evidence>
<dbReference type="VEuPathDB" id="FungiDB:ASPCADRAFT_10516"/>
<proteinExistence type="predicted"/>
<dbReference type="InterPro" id="IPR036770">
    <property type="entry name" value="Ankyrin_rpt-contain_sf"/>
</dbReference>
<dbReference type="STRING" id="602072.A0A1R3R800"/>
<dbReference type="PANTHER" id="PTHR24198:SF165">
    <property type="entry name" value="ANKYRIN REPEAT-CONTAINING PROTEIN-RELATED"/>
    <property type="match status" value="1"/>
</dbReference>
<dbReference type="Proteomes" id="UP000188318">
    <property type="component" value="Unassembled WGS sequence"/>
</dbReference>
<protein>
    <submittedName>
        <fullName evidence="3">Uncharacterized protein</fullName>
    </submittedName>
</protein>
<gene>
    <name evidence="3" type="ORF">ASPCADRAFT_10516</name>
</gene>
<accession>A0A1R3R800</accession>
<organism evidence="3 4">
    <name type="scientific">Aspergillus carbonarius (strain ITEM 5010)</name>
    <dbReference type="NCBI Taxonomy" id="602072"/>
    <lineage>
        <taxon>Eukaryota</taxon>
        <taxon>Fungi</taxon>
        <taxon>Dikarya</taxon>
        <taxon>Ascomycota</taxon>
        <taxon>Pezizomycotina</taxon>
        <taxon>Eurotiomycetes</taxon>
        <taxon>Eurotiomycetidae</taxon>
        <taxon>Eurotiales</taxon>
        <taxon>Aspergillaceae</taxon>
        <taxon>Aspergillus</taxon>
        <taxon>Aspergillus subgen. Circumdati</taxon>
    </lineage>
</organism>
<evidence type="ECO:0000256" key="1">
    <source>
        <dbReference type="ARBA" id="ARBA00022737"/>
    </source>
</evidence>
<keyword evidence="1" id="KW-0677">Repeat</keyword>
<dbReference type="SUPFAM" id="SSF48403">
    <property type="entry name" value="Ankyrin repeat"/>
    <property type="match status" value="1"/>
</dbReference>
<keyword evidence="2" id="KW-0040">ANK repeat</keyword>
<reference evidence="4" key="1">
    <citation type="journal article" date="2017" name="Genome Biol.">
        <title>Comparative genomics reveals high biological diversity and specific adaptations in the industrially and medically important fungal genus Aspergillus.</title>
        <authorList>
            <person name="de Vries R.P."/>
            <person name="Riley R."/>
            <person name="Wiebenga A."/>
            <person name="Aguilar-Osorio G."/>
            <person name="Amillis S."/>
            <person name="Uchima C.A."/>
            <person name="Anderluh G."/>
            <person name="Asadollahi M."/>
            <person name="Askin M."/>
            <person name="Barry K."/>
            <person name="Battaglia E."/>
            <person name="Bayram O."/>
            <person name="Benocci T."/>
            <person name="Braus-Stromeyer S.A."/>
            <person name="Caldana C."/>
            <person name="Canovas D."/>
            <person name="Cerqueira G.C."/>
            <person name="Chen F."/>
            <person name="Chen W."/>
            <person name="Choi C."/>
            <person name="Clum A."/>
            <person name="Dos Santos R.A."/>
            <person name="Damasio A.R."/>
            <person name="Diallinas G."/>
            <person name="Emri T."/>
            <person name="Fekete E."/>
            <person name="Flipphi M."/>
            <person name="Freyberg S."/>
            <person name="Gallo A."/>
            <person name="Gournas C."/>
            <person name="Habgood R."/>
            <person name="Hainaut M."/>
            <person name="Harispe M.L."/>
            <person name="Henrissat B."/>
            <person name="Hilden K.S."/>
            <person name="Hope R."/>
            <person name="Hossain A."/>
            <person name="Karabika E."/>
            <person name="Karaffa L."/>
            <person name="Karanyi Z."/>
            <person name="Krasevec N."/>
            <person name="Kuo A."/>
            <person name="Kusch H."/>
            <person name="LaButti K."/>
            <person name="Lagendijk E.L."/>
            <person name="Lapidus A."/>
            <person name="Levasseur A."/>
            <person name="Lindquist E."/>
            <person name="Lipzen A."/>
            <person name="Logrieco A.F."/>
            <person name="MacCabe A."/>
            <person name="Maekelae M.R."/>
            <person name="Malavazi I."/>
            <person name="Melin P."/>
            <person name="Meyer V."/>
            <person name="Mielnichuk N."/>
            <person name="Miskei M."/>
            <person name="Molnar A.P."/>
            <person name="Mule G."/>
            <person name="Ngan C.Y."/>
            <person name="Orejas M."/>
            <person name="Orosz E."/>
            <person name="Ouedraogo J.P."/>
            <person name="Overkamp K.M."/>
            <person name="Park H.-S."/>
            <person name="Perrone G."/>
            <person name="Piumi F."/>
            <person name="Punt P.J."/>
            <person name="Ram A.F."/>
            <person name="Ramon A."/>
            <person name="Rauscher S."/>
            <person name="Record E."/>
            <person name="Riano-Pachon D.M."/>
            <person name="Robert V."/>
            <person name="Roehrig J."/>
            <person name="Ruller R."/>
            <person name="Salamov A."/>
            <person name="Salih N.S."/>
            <person name="Samson R.A."/>
            <person name="Sandor E."/>
            <person name="Sanguinetti M."/>
            <person name="Schuetze T."/>
            <person name="Sepcic K."/>
            <person name="Shelest E."/>
            <person name="Sherlock G."/>
            <person name="Sophianopoulou V."/>
            <person name="Squina F.M."/>
            <person name="Sun H."/>
            <person name="Susca A."/>
            <person name="Todd R.B."/>
            <person name="Tsang A."/>
            <person name="Unkles S.E."/>
            <person name="van de Wiele N."/>
            <person name="van Rossen-Uffink D."/>
            <person name="Oliveira J.V."/>
            <person name="Vesth T.C."/>
            <person name="Visser J."/>
            <person name="Yu J.-H."/>
            <person name="Zhou M."/>
            <person name="Andersen M.R."/>
            <person name="Archer D.B."/>
            <person name="Baker S.E."/>
            <person name="Benoit I."/>
            <person name="Brakhage A.A."/>
            <person name="Braus G.H."/>
            <person name="Fischer R."/>
            <person name="Frisvad J.C."/>
            <person name="Goldman G.H."/>
            <person name="Houbraken J."/>
            <person name="Oakley B."/>
            <person name="Pocsi I."/>
            <person name="Scazzocchio C."/>
            <person name="Seiboth B."/>
            <person name="vanKuyk P.A."/>
            <person name="Wortman J."/>
            <person name="Dyer P.S."/>
            <person name="Grigoriev I.V."/>
        </authorList>
    </citation>
    <scope>NUCLEOTIDE SEQUENCE [LARGE SCALE GENOMIC DNA]</scope>
    <source>
        <strain evidence="4">ITEM 5010</strain>
    </source>
</reference>
<dbReference type="Pfam" id="PF12796">
    <property type="entry name" value="Ank_2"/>
    <property type="match status" value="1"/>
</dbReference>
<dbReference type="AlphaFoldDB" id="A0A1R3R800"/>
<dbReference type="EMBL" id="KV907516">
    <property type="protein sequence ID" value="OOF90606.1"/>
    <property type="molecule type" value="Genomic_DNA"/>
</dbReference>
<dbReference type="Gene3D" id="1.25.40.20">
    <property type="entry name" value="Ankyrin repeat-containing domain"/>
    <property type="match status" value="1"/>
</dbReference>
<dbReference type="OrthoDB" id="20872at2759"/>
<name>A0A1R3R800_ASPC5</name>